<protein>
    <submittedName>
        <fullName evidence="2">Uncharacterized protein</fullName>
    </submittedName>
</protein>
<evidence type="ECO:0000256" key="1">
    <source>
        <dbReference type="SAM" id="MobiDB-lite"/>
    </source>
</evidence>
<evidence type="ECO:0000313" key="2">
    <source>
        <dbReference type="EMBL" id="KAK2583133.1"/>
    </source>
</evidence>
<name>A0AAD9RPW7_9HYME</name>
<reference evidence="2" key="1">
    <citation type="submission" date="2021-08" db="EMBL/GenBank/DDBJ databases">
        <authorList>
            <person name="Misof B."/>
            <person name="Oliver O."/>
            <person name="Podsiadlowski L."/>
            <person name="Donath A."/>
            <person name="Peters R."/>
            <person name="Mayer C."/>
            <person name="Rust J."/>
            <person name="Gunkel S."/>
            <person name="Lesny P."/>
            <person name="Martin S."/>
            <person name="Oeyen J.P."/>
            <person name="Petersen M."/>
            <person name="Panagiotis P."/>
            <person name="Wilbrandt J."/>
            <person name="Tanja T."/>
        </authorList>
    </citation>
    <scope>NUCLEOTIDE SEQUENCE</scope>
    <source>
        <strain evidence="2">GBR_01_08_01A</strain>
        <tissue evidence="2">Thorax + abdomen</tissue>
    </source>
</reference>
<keyword evidence="3" id="KW-1185">Reference proteome</keyword>
<comment type="caution">
    <text evidence="2">The sequence shown here is derived from an EMBL/GenBank/DDBJ whole genome shotgun (WGS) entry which is preliminary data.</text>
</comment>
<proteinExistence type="predicted"/>
<dbReference type="Proteomes" id="UP001258017">
    <property type="component" value="Unassembled WGS sequence"/>
</dbReference>
<accession>A0AAD9RPW7</accession>
<reference evidence="2" key="2">
    <citation type="journal article" date="2023" name="Commun. Biol.">
        <title>Intrasexual cuticular hydrocarbon dimorphism in a wasp sheds light on hydrocarbon biosynthesis genes in Hymenoptera.</title>
        <authorList>
            <person name="Moris V.C."/>
            <person name="Podsiadlowski L."/>
            <person name="Martin S."/>
            <person name="Oeyen J.P."/>
            <person name="Donath A."/>
            <person name="Petersen M."/>
            <person name="Wilbrandt J."/>
            <person name="Misof B."/>
            <person name="Liedtke D."/>
            <person name="Thamm M."/>
            <person name="Scheiner R."/>
            <person name="Schmitt T."/>
            <person name="Niehuis O."/>
        </authorList>
    </citation>
    <scope>NUCLEOTIDE SEQUENCE</scope>
    <source>
        <strain evidence="2">GBR_01_08_01A</strain>
    </source>
</reference>
<evidence type="ECO:0000313" key="3">
    <source>
        <dbReference type="Proteomes" id="UP001258017"/>
    </source>
</evidence>
<dbReference type="EMBL" id="JAIFRP010000030">
    <property type="protein sequence ID" value="KAK2583133.1"/>
    <property type="molecule type" value="Genomic_DNA"/>
</dbReference>
<dbReference type="AlphaFoldDB" id="A0AAD9RPW7"/>
<sequence length="240" mass="27587">MSITVKKYAKKKDCRDEAISTNVPHPNTQRSKHLKQRQDKDGGRQQDYSSSFRVRNIECINKLAWRDRAGKRRATSRNDVQHRQGVDGHLKLNISQYSFDTITTNGTTVPRSLESPERSPFVLYPSSTPCEYFTDRIDQNSPTPPGTLPADANLSSAATDLLKRLLQPDPKLRLRSILALQTLAFYMGRDVQSYMYKKDSPFKLLGRSKERPKNNLSKERMLYEFADFDSFVARDHKRTG</sequence>
<feature type="compositionally biased region" description="Polar residues" evidence="1">
    <location>
        <begin position="19"/>
        <end position="29"/>
    </location>
</feature>
<feature type="region of interest" description="Disordered" evidence="1">
    <location>
        <begin position="1"/>
        <end position="50"/>
    </location>
</feature>
<gene>
    <name evidence="2" type="ORF">KPH14_009157</name>
</gene>
<organism evidence="2 3">
    <name type="scientific">Odynerus spinipes</name>
    <dbReference type="NCBI Taxonomy" id="1348599"/>
    <lineage>
        <taxon>Eukaryota</taxon>
        <taxon>Metazoa</taxon>
        <taxon>Ecdysozoa</taxon>
        <taxon>Arthropoda</taxon>
        <taxon>Hexapoda</taxon>
        <taxon>Insecta</taxon>
        <taxon>Pterygota</taxon>
        <taxon>Neoptera</taxon>
        <taxon>Endopterygota</taxon>
        <taxon>Hymenoptera</taxon>
        <taxon>Apocrita</taxon>
        <taxon>Aculeata</taxon>
        <taxon>Vespoidea</taxon>
        <taxon>Vespidae</taxon>
        <taxon>Eumeninae</taxon>
        <taxon>Odynerus</taxon>
    </lineage>
</organism>